<dbReference type="EMBL" id="HBIM01006796">
    <property type="protein sequence ID" value="CAE0408006.1"/>
    <property type="molecule type" value="Transcribed_RNA"/>
</dbReference>
<feature type="compositionally biased region" description="Polar residues" evidence="12">
    <location>
        <begin position="70"/>
        <end position="80"/>
    </location>
</feature>
<gene>
    <name evidence="13" type="ORF">ACOF00016_LOCUS5784</name>
</gene>
<evidence type="ECO:0000256" key="5">
    <source>
        <dbReference type="ARBA" id="ARBA00022801"/>
    </source>
</evidence>
<reference evidence="13" key="1">
    <citation type="submission" date="2021-01" db="EMBL/GenBank/DDBJ databases">
        <authorList>
            <person name="Corre E."/>
            <person name="Pelletier E."/>
            <person name="Niang G."/>
            <person name="Scheremetjew M."/>
            <person name="Finn R."/>
            <person name="Kale V."/>
            <person name="Holt S."/>
            <person name="Cochrane G."/>
            <person name="Meng A."/>
            <person name="Brown T."/>
            <person name="Cohen L."/>
        </authorList>
    </citation>
    <scope>NUCLEOTIDE SEQUENCE</scope>
    <source>
        <strain evidence="13">CCMP127</strain>
    </source>
</reference>
<feature type="region of interest" description="Disordered" evidence="12">
    <location>
        <begin position="1"/>
        <end position="39"/>
    </location>
</feature>
<proteinExistence type="inferred from homology"/>
<dbReference type="GO" id="GO:0006281">
    <property type="term" value="P:DNA repair"/>
    <property type="evidence" value="ECO:0007669"/>
    <property type="project" value="UniProtKB-KW"/>
</dbReference>
<name>A0A7S3L1C7_9STRA</name>
<dbReference type="GO" id="GO:0005634">
    <property type="term" value="C:nucleus"/>
    <property type="evidence" value="ECO:0007669"/>
    <property type="project" value="UniProtKB-SubCell"/>
</dbReference>
<dbReference type="GO" id="GO:0003697">
    <property type="term" value="F:single-stranded DNA binding"/>
    <property type="evidence" value="ECO:0007669"/>
    <property type="project" value="TreeGrafter"/>
</dbReference>
<evidence type="ECO:0000256" key="6">
    <source>
        <dbReference type="ARBA" id="ARBA00022839"/>
    </source>
</evidence>
<feature type="active site" description="Proton donor/acceptor" evidence="9">
    <location>
        <position position="535"/>
    </location>
</feature>
<evidence type="ECO:0000256" key="10">
    <source>
        <dbReference type="PIRSR" id="PIRSR610347-2"/>
    </source>
</evidence>
<dbReference type="GO" id="GO:0003690">
    <property type="term" value="F:double-stranded DNA binding"/>
    <property type="evidence" value="ECO:0007669"/>
    <property type="project" value="TreeGrafter"/>
</dbReference>
<evidence type="ECO:0008006" key="14">
    <source>
        <dbReference type="Google" id="ProtNLM"/>
    </source>
</evidence>
<evidence type="ECO:0000256" key="7">
    <source>
        <dbReference type="ARBA" id="ARBA00023204"/>
    </source>
</evidence>
<dbReference type="SUPFAM" id="SSF56024">
    <property type="entry name" value="Phospholipase D/nuclease"/>
    <property type="match status" value="2"/>
</dbReference>
<protein>
    <recommendedName>
        <fullName evidence="14">Tyrosyl-DNA phosphodiesterase</fullName>
    </recommendedName>
</protein>
<comment type="subcellular location">
    <subcellularLocation>
        <location evidence="1">Nucleus</location>
    </subcellularLocation>
</comment>
<dbReference type="PANTHER" id="PTHR12415">
    <property type="entry name" value="TYROSYL-DNA PHOSPHODIESTERASE 1"/>
    <property type="match status" value="1"/>
</dbReference>
<dbReference type="Gene3D" id="3.30.870.10">
    <property type="entry name" value="Endonuclease Chain A"/>
    <property type="match status" value="2"/>
</dbReference>
<dbReference type="InterPro" id="IPR010347">
    <property type="entry name" value="Tdp1"/>
</dbReference>
<keyword evidence="4" id="KW-0227">DNA damage</keyword>
<evidence type="ECO:0000256" key="2">
    <source>
        <dbReference type="ARBA" id="ARBA00010205"/>
    </source>
</evidence>
<dbReference type="GO" id="GO:0017005">
    <property type="term" value="F:3'-tyrosyl-DNA phosphodiesterase activity"/>
    <property type="evidence" value="ECO:0007669"/>
    <property type="project" value="TreeGrafter"/>
</dbReference>
<keyword evidence="3" id="KW-0540">Nuclease</keyword>
<organism evidence="13">
    <name type="scientific">Amphora coffeiformis</name>
    <dbReference type="NCBI Taxonomy" id="265554"/>
    <lineage>
        <taxon>Eukaryota</taxon>
        <taxon>Sar</taxon>
        <taxon>Stramenopiles</taxon>
        <taxon>Ochrophyta</taxon>
        <taxon>Bacillariophyta</taxon>
        <taxon>Bacillariophyceae</taxon>
        <taxon>Bacillariophycidae</taxon>
        <taxon>Thalassiophysales</taxon>
        <taxon>Catenulaceae</taxon>
        <taxon>Amphora</taxon>
    </lineage>
</organism>
<dbReference type="GO" id="GO:0004527">
    <property type="term" value="F:exonuclease activity"/>
    <property type="evidence" value="ECO:0007669"/>
    <property type="project" value="UniProtKB-KW"/>
</dbReference>
<evidence type="ECO:0000313" key="13">
    <source>
        <dbReference type="EMBL" id="CAE0408006.1"/>
    </source>
</evidence>
<comment type="similarity">
    <text evidence="2">Belongs to the tyrosyl-DNA phosphodiesterase family.</text>
</comment>
<accession>A0A7S3L1C7</accession>
<dbReference type="PANTHER" id="PTHR12415:SF0">
    <property type="entry name" value="TYROSYL-DNA PHOSPHODIESTERASE 1"/>
    <property type="match status" value="1"/>
</dbReference>
<feature type="site" description="Interaction with DNA" evidence="11">
    <location>
        <position position="565"/>
    </location>
</feature>
<dbReference type="Pfam" id="PF06087">
    <property type="entry name" value="Tyr-DNA_phospho"/>
    <property type="match status" value="1"/>
</dbReference>
<keyword evidence="6" id="KW-0269">Exonuclease</keyword>
<evidence type="ECO:0000256" key="8">
    <source>
        <dbReference type="ARBA" id="ARBA00023242"/>
    </source>
</evidence>
<keyword evidence="8" id="KW-0539">Nucleus</keyword>
<evidence type="ECO:0000256" key="3">
    <source>
        <dbReference type="ARBA" id="ARBA00022722"/>
    </source>
</evidence>
<sequence>MKRSGGVRPWDNKRPAFGRGRQARPTPPPSNDNPLPEIPHVLINGERYDSDRFYLHKTDYKTDKKDKQNSSEATGKSAATCTCGARQPPALFDRQALVASLDLQCAILATYTLDKRWLVQAFPSLLGSDATVPTLVLHGQPDPRDRLLARKNNDDDDDDSSQASTTVMEESPPMVDLNKQAPNMKALNNDDEGDDDDLSIFTQPEAAVRVDVSFATSPPPPAGERCSTPESCIPRHVHFTQIAPTWLPPPDMADTVLQRQVKRERKQGVYHPKFMILLEKSGNLIVVVSTANLTKPCTTDASWIQRFPPATATTSSSNNDFGAVLQDFLMQQSRAACPADGMVTPQNFWKKHAVTSLREGWDYNQAQVDLIPHIPGEYPTERESGDVLYYGRQRMHQLLQRKSMTLPRLSSEDRLIMQPTSLGADWNVENLSQVMKSYLPKSKVDPHDNLLPRLDIVWPTDDWVQQVQQGRESSSPSPQTVTASNVEMEVTRQQRSALFLSSDAFNRIHTDCLSRMVQWDPTQQHTEASSPRVPHFKSVARLLHHRPPGVSEGFAWFILTSACLSQGAQGVEKTERVAGSNKERTVVSYRNFELGVLFCSRRALPMSTEHSRIYCYQPTQCTCHSPSINTRHRLVHLPVPYQCRPLPYVDAPYDFGENDDEPDDNDGQVWHFSVSPYFHEIPPGSAAVSNMLLTPYGKAVLLQQND</sequence>
<feature type="region of interest" description="Disordered" evidence="12">
    <location>
        <begin position="136"/>
        <end position="195"/>
    </location>
</feature>
<evidence type="ECO:0000256" key="4">
    <source>
        <dbReference type="ARBA" id="ARBA00022763"/>
    </source>
</evidence>
<evidence type="ECO:0000256" key="9">
    <source>
        <dbReference type="PIRSR" id="PIRSR610347-1"/>
    </source>
</evidence>
<dbReference type="AlphaFoldDB" id="A0A7S3L1C7"/>
<feature type="region of interest" description="Disordered" evidence="12">
    <location>
        <begin position="62"/>
        <end position="82"/>
    </location>
</feature>
<feature type="binding site" evidence="10">
    <location>
        <position position="537"/>
    </location>
    <ligand>
        <name>substrate</name>
    </ligand>
</feature>
<feature type="active site" description="Nucleophile" evidence="9">
    <location>
        <position position="271"/>
    </location>
</feature>
<feature type="binding site" evidence="10">
    <location>
        <position position="273"/>
    </location>
    <ligand>
        <name>substrate</name>
    </ligand>
</feature>
<evidence type="ECO:0000256" key="11">
    <source>
        <dbReference type="PIRSR" id="PIRSR610347-3"/>
    </source>
</evidence>
<feature type="compositionally biased region" description="Basic and acidic residues" evidence="12">
    <location>
        <begin position="141"/>
        <end position="153"/>
    </location>
</feature>
<keyword evidence="7" id="KW-0234">DNA repair</keyword>
<evidence type="ECO:0000256" key="1">
    <source>
        <dbReference type="ARBA" id="ARBA00004123"/>
    </source>
</evidence>
<keyword evidence="5" id="KW-0378">Hydrolase</keyword>
<evidence type="ECO:0000256" key="12">
    <source>
        <dbReference type="SAM" id="MobiDB-lite"/>
    </source>
</evidence>